<evidence type="ECO:0000256" key="2">
    <source>
        <dbReference type="ARBA" id="ARBA00022737"/>
    </source>
</evidence>
<evidence type="ECO:0000256" key="1">
    <source>
        <dbReference type="ARBA" id="ARBA00007626"/>
    </source>
</evidence>
<keyword evidence="5" id="KW-1185">Reference proteome</keyword>
<name>A0ABQ8CSS9_BRANA</name>
<feature type="repeat" description="PPR" evidence="3">
    <location>
        <begin position="260"/>
        <end position="294"/>
    </location>
</feature>
<feature type="repeat" description="PPR" evidence="3">
    <location>
        <begin position="366"/>
        <end position="400"/>
    </location>
</feature>
<feature type="repeat" description="PPR" evidence="3">
    <location>
        <begin position="119"/>
        <end position="153"/>
    </location>
</feature>
<keyword evidence="2" id="KW-0677">Repeat</keyword>
<evidence type="ECO:0000313" key="4">
    <source>
        <dbReference type="EMBL" id="KAH0920142.1"/>
    </source>
</evidence>
<dbReference type="NCBIfam" id="TIGR00756">
    <property type="entry name" value="PPR"/>
    <property type="match status" value="8"/>
</dbReference>
<evidence type="ECO:0008006" key="6">
    <source>
        <dbReference type="Google" id="ProtNLM"/>
    </source>
</evidence>
<feature type="repeat" description="PPR" evidence="3">
    <location>
        <begin position="295"/>
        <end position="329"/>
    </location>
</feature>
<feature type="repeat" description="PPR" evidence="3">
    <location>
        <begin position="330"/>
        <end position="364"/>
    </location>
</feature>
<feature type="repeat" description="PPR" evidence="3">
    <location>
        <begin position="188"/>
        <end position="222"/>
    </location>
</feature>
<protein>
    <recommendedName>
        <fullName evidence="6">Pentatricopeptide repeat-containing protein</fullName>
    </recommendedName>
</protein>
<sequence>MNRLFTKSLCTSSAAGANLKPPPPDPAAISNLILSSPIQSPLPSNTPWTPHLVNSILKRLWNHGPKALHFFHLLDRRHRNYIHSPSSFNLAIDIAARLHLHTTVWSLIRRMRSLRIGPSPKTFAIVAERFASSGKPDKAVNLFLNMHEHGCSQDLASFNTILDILCKSKRVEKAYELFKDLRGRFSADVVTYNVIVNGWCLIKRTPKALEVLKEMVERGISPNLTTYNTMLKGFFRSGQVRQGWEFFLEMKKRNCGIGFDVVTYTTVVHGLGVSGEVKRAKKVFDEMIREGVLPSVATHNALIQVLCKKDTVENAVLVFEEMVRKGYEPNVTTYNVLIRGLFHAGEFTRGEEMMRTMEEEGGCEASFQTYNMMIRYYLECGEVEKALGLFERMGSGGCLPNLDTYNILISGMFVRKRSEDMVVAGKLLVEMEILRSQSKSGSRLTKKFRLTESGKALFREDRARTVSKLLNYTIALLSWAKKFSAFYSSCVSEYR</sequence>
<comment type="similarity">
    <text evidence="1">Belongs to the PPR family. P subfamily.</text>
</comment>
<feature type="repeat" description="PPR" evidence="3">
    <location>
        <begin position="154"/>
        <end position="184"/>
    </location>
</feature>
<proteinExistence type="inferred from homology"/>
<dbReference type="Proteomes" id="UP000824890">
    <property type="component" value="Unassembled WGS sequence"/>
</dbReference>
<dbReference type="Gene3D" id="1.25.40.10">
    <property type="entry name" value="Tetratricopeptide repeat domain"/>
    <property type="match status" value="3"/>
</dbReference>
<dbReference type="PANTHER" id="PTHR47941">
    <property type="entry name" value="PENTATRICOPEPTIDE REPEAT-CONTAINING PROTEIN 3, MITOCHONDRIAL"/>
    <property type="match status" value="1"/>
</dbReference>
<evidence type="ECO:0000256" key="3">
    <source>
        <dbReference type="PROSITE-ProRule" id="PRU00708"/>
    </source>
</evidence>
<dbReference type="Pfam" id="PF12854">
    <property type="entry name" value="PPR_1"/>
    <property type="match status" value="2"/>
</dbReference>
<organism evidence="4 5">
    <name type="scientific">Brassica napus</name>
    <name type="common">Rape</name>
    <dbReference type="NCBI Taxonomy" id="3708"/>
    <lineage>
        <taxon>Eukaryota</taxon>
        <taxon>Viridiplantae</taxon>
        <taxon>Streptophyta</taxon>
        <taxon>Embryophyta</taxon>
        <taxon>Tracheophyta</taxon>
        <taxon>Spermatophyta</taxon>
        <taxon>Magnoliopsida</taxon>
        <taxon>eudicotyledons</taxon>
        <taxon>Gunneridae</taxon>
        <taxon>Pentapetalae</taxon>
        <taxon>rosids</taxon>
        <taxon>malvids</taxon>
        <taxon>Brassicales</taxon>
        <taxon>Brassicaceae</taxon>
        <taxon>Brassiceae</taxon>
        <taxon>Brassica</taxon>
    </lineage>
</organism>
<evidence type="ECO:0000313" key="5">
    <source>
        <dbReference type="Proteomes" id="UP000824890"/>
    </source>
</evidence>
<dbReference type="PROSITE" id="PS51375">
    <property type="entry name" value="PPR"/>
    <property type="match status" value="8"/>
</dbReference>
<dbReference type="InterPro" id="IPR011990">
    <property type="entry name" value="TPR-like_helical_dom_sf"/>
</dbReference>
<gene>
    <name evidence="4" type="ORF">HID58_027802</name>
</gene>
<dbReference type="InterPro" id="IPR002885">
    <property type="entry name" value="PPR_rpt"/>
</dbReference>
<feature type="repeat" description="PPR" evidence="3">
    <location>
        <begin position="223"/>
        <end position="257"/>
    </location>
</feature>
<accession>A0ABQ8CSS9</accession>
<dbReference type="EMBL" id="JAGKQM010000007">
    <property type="protein sequence ID" value="KAH0920142.1"/>
    <property type="molecule type" value="Genomic_DNA"/>
</dbReference>
<dbReference type="Pfam" id="PF13041">
    <property type="entry name" value="PPR_2"/>
    <property type="match status" value="3"/>
</dbReference>
<reference evidence="4 5" key="1">
    <citation type="submission" date="2021-05" db="EMBL/GenBank/DDBJ databases">
        <title>Genome Assembly of Synthetic Allotetraploid Brassica napus Reveals Homoeologous Exchanges between Subgenomes.</title>
        <authorList>
            <person name="Davis J.T."/>
        </authorList>
    </citation>
    <scope>NUCLEOTIDE SEQUENCE [LARGE SCALE GENOMIC DNA]</scope>
    <source>
        <strain evidence="5">cv. Da-Ae</strain>
        <tissue evidence="4">Seedling</tissue>
    </source>
</reference>
<comment type="caution">
    <text evidence="4">The sequence shown here is derived from an EMBL/GenBank/DDBJ whole genome shotgun (WGS) entry which is preliminary data.</text>
</comment>